<dbReference type="AlphaFoldDB" id="A0A2U3L0H9"/>
<dbReference type="InterPro" id="IPR032466">
    <property type="entry name" value="Metal_Hydrolase"/>
</dbReference>
<accession>A0A2U3L0H9</accession>
<dbReference type="SUPFAM" id="SSF51556">
    <property type="entry name" value="Metallo-dependent hydrolases"/>
    <property type="match status" value="1"/>
</dbReference>
<organism evidence="3 4">
    <name type="scientific">Candidatus Sulfotelmatobacter kueseliae</name>
    <dbReference type="NCBI Taxonomy" id="2042962"/>
    <lineage>
        <taxon>Bacteria</taxon>
        <taxon>Pseudomonadati</taxon>
        <taxon>Acidobacteriota</taxon>
        <taxon>Terriglobia</taxon>
        <taxon>Terriglobales</taxon>
        <taxon>Candidatus Korobacteraceae</taxon>
        <taxon>Candidatus Sulfotelmatobacter</taxon>
    </lineage>
</organism>
<dbReference type="Proteomes" id="UP000238701">
    <property type="component" value="Unassembled WGS sequence"/>
</dbReference>
<evidence type="ECO:0000256" key="1">
    <source>
        <dbReference type="SAM" id="SignalP"/>
    </source>
</evidence>
<evidence type="ECO:0000313" key="3">
    <source>
        <dbReference type="EMBL" id="SPF45309.1"/>
    </source>
</evidence>
<dbReference type="InterPro" id="IPR051781">
    <property type="entry name" value="Metallo-dep_Hydrolase"/>
</dbReference>
<feature type="chain" id="PRO_5015613637" evidence="1">
    <location>
        <begin position="20"/>
        <end position="505"/>
    </location>
</feature>
<dbReference type="PANTHER" id="PTHR43135">
    <property type="entry name" value="ALPHA-D-RIBOSE 1-METHYLPHOSPHONATE 5-TRIPHOSPHATE DIPHOSPHATASE"/>
    <property type="match status" value="1"/>
</dbReference>
<keyword evidence="1" id="KW-0732">Signal</keyword>
<protein>
    <submittedName>
        <fullName evidence="3">Putative Amidohydrolase</fullName>
    </submittedName>
</protein>
<dbReference type="Gene3D" id="3.20.20.140">
    <property type="entry name" value="Metal-dependent hydrolases"/>
    <property type="match status" value="1"/>
</dbReference>
<dbReference type="EMBL" id="OMOD01000153">
    <property type="protein sequence ID" value="SPF45309.1"/>
    <property type="molecule type" value="Genomic_DNA"/>
</dbReference>
<feature type="domain" description="Amidohydrolase-related" evidence="2">
    <location>
        <begin position="371"/>
        <end position="476"/>
    </location>
</feature>
<evidence type="ECO:0000259" key="2">
    <source>
        <dbReference type="Pfam" id="PF01979"/>
    </source>
</evidence>
<dbReference type="InterPro" id="IPR006680">
    <property type="entry name" value="Amidohydro-rel"/>
</dbReference>
<dbReference type="SUPFAM" id="SSF51338">
    <property type="entry name" value="Composite domain of metallo-dependent hydrolases"/>
    <property type="match status" value="1"/>
</dbReference>
<dbReference type="PANTHER" id="PTHR43135:SF3">
    <property type="entry name" value="ALPHA-D-RIBOSE 1-METHYLPHOSPHONATE 5-TRIPHOSPHATE DIPHOSPHATASE"/>
    <property type="match status" value="1"/>
</dbReference>
<reference evidence="4" key="1">
    <citation type="submission" date="2018-02" db="EMBL/GenBank/DDBJ databases">
        <authorList>
            <person name="Hausmann B."/>
        </authorList>
    </citation>
    <scope>NUCLEOTIDE SEQUENCE [LARGE SCALE GENOMIC DNA]</scope>
    <source>
        <strain evidence="4">Peat soil MAG SbA1</strain>
    </source>
</reference>
<proteinExistence type="predicted"/>
<dbReference type="OrthoDB" id="9797498at2"/>
<dbReference type="InterPro" id="IPR011059">
    <property type="entry name" value="Metal-dep_hydrolase_composite"/>
</dbReference>
<evidence type="ECO:0000313" key="4">
    <source>
        <dbReference type="Proteomes" id="UP000238701"/>
    </source>
</evidence>
<keyword evidence="3" id="KW-0378">Hydrolase</keyword>
<sequence>MRLAITLFVMLLSFVEAQAASPIVITHVTVIDVRTGEHQRDMVVLVTDNRITAVEPAKGRHPAPGARVVDGTGKFLIPGLWDMHHHSGSDADTRKFIFPLEIANGVTGVRDCWGDCWGNCPDDSLPIDKGTMRWRAEIAAGTLVGPKIVASSPLIDGPRPFWPGAVAIHSVEEARAAVDNAVARRDDFIKVYSFLHRDAYFALAEEAKRKKIVFAGHVPYFLRVTEVSGAGQRSIEHMLDNFSIACSTEEQQLFQQRLAAAEDYESGVDSDEKRHKFFALTLNRPIPRWLATYDPSKCQSVARHLASNHTWVTPTLVLSRGWAFGRETYKQDDSRLQFVKNDQIQDWSSPDNIILGGRSSEDWKNWHAFFEQQVEAVRVLHEAGVPLLAGTDDGEPYVIAGFSLHDELALLVQAGLSPLEALQTATINPAKYLDDEKDYGSVAAGKVADLVLLDADPTVDIHNTTKISAVVANGRLFTRADLDELLKGVKEAAVVKKSVSAASRK</sequence>
<dbReference type="Pfam" id="PF01979">
    <property type="entry name" value="Amidohydro_1"/>
    <property type="match status" value="1"/>
</dbReference>
<dbReference type="Gene3D" id="2.30.40.10">
    <property type="entry name" value="Urease, subunit C, domain 1"/>
    <property type="match status" value="2"/>
</dbReference>
<name>A0A2U3L0H9_9BACT</name>
<dbReference type="GO" id="GO:0016810">
    <property type="term" value="F:hydrolase activity, acting on carbon-nitrogen (but not peptide) bonds"/>
    <property type="evidence" value="ECO:0007669"/>
    <property type="project" value="InterPro"/>
</dbReference>
<feature type="signal peptide" evidence="1">
    <location>
        <begin position="1"/>
        <end position="19"/>
    </location>
</feature>
<gene>
    <name evidence="3" type="ORF">SBA1_580006</name>
</gene>